<comment type="caution">
    <text evidence="3">The sequence shown here is derived from an EMBL/GenBank/DDBJ whole genome shotgun (WGS) entry which is preliminary data.</text>
</comment>
<dbReference type="AlphaFoldDB" id="A0A7X6MZ52"/>
<dbReference type="NCBIfam" id="NF033563">
    <property type="entry name" value="transpos_IS30"/>
    <property type="match status" value="1"/>
</dbReference>
<dbReference type="PANTHER" id="PTHR10948">
    <property type="entry name" value="TRANSPOSASE"/>
    <property type="match status" value="1"/>
</dbReference>
<dbReference type="GO" id="GO:0004803">
    <property type="term" value="F:transposase activity"/>
    <property type="evidence" value="ECO:0007669"/>
    <property type="project" value="TreeGrafter"/>
</dbReference>
<evidence type="ECO:0000256" key="1">
    <source>
        <dbReference type="ARBA" id="ARBA00023172"/>
    </source>
</evidence>
<keyword evidence="1" id="KW-0233">DNA recombination</keyword>
<dbReference type="InterPro" id="IPR036397">
    <property type="entry name" value="RNaseH_sf"/>
</dbReference>
<dbReference type="InterPro" id="IPR012337">
    <property type="entry name" value="RNaseH-like_sf"/>
</dbReference>
<dbReference type="Gene3D" id="3.30.420.10">
    <property type="entry name" value="Ribonuclease H-like superfamily/Ribonuclease H"/>
    <property type="match status" value="1"/>
</dbReference>
<dbReference type="Proteomes" id="UP000518188">
    <property type="component" value="Unassembled WGS sequence"/>
</dbReference>
<protein>
    <submittedName>
        <fullName evidence="3">IS30 family transposase</fullName>
    </submittedName>
</protein>
<proteinExistence type="predicted"/>
<dbReference type="SUPFAM" id="SSF53098">
    <property type="entry name" value="Ribonuclease H-like"/>
    <property type="match status" value="1"/>
</dbReference>
<dbReference type="Pfam" id="PF00665">
    <property type="entry name" value="rve"/>
    <property type="match status" value="1"/>
</dbReference>
<dbReference type="PANTHER" id="PTHR10948:SF23">
    <property type="entry name" value="TRANSPOSASE INSI FOR INSERTION SEQUENCE ELEMENT IS30A-RELATED"/>
    <property type="match status" value="1"/>
</dbReference>
<dbReference type="GO" id="GO:0006310">
    <property type="term" value="P:DNA recombination"/>
    <property type="evidence" value="ECO:0007669"/>
    <property type="project" value="UniProtKB-KW"/>
</dbReference>
<evidence type="ECO:0000313" key="4">
    <source>
        <dbReference type="Proteomes" id="UP000518188"/>
    </source>
</evidence>
<reference evidence="3 4" key="1">
    <citation type="submission" date="2020-04" db="EMBL/GenBank/DDBJ databases">
        <title>MicrobeNet Type strains.</title>
        <authorList>
            <person name="Nicholson A.C."/>
        </authorList>
    </citation>
    <scope>NUCLEOTIDE SEQUENCE [LARGE SCALE GENOMIC DNA]</scope>
    <source>
        <strain evidence="3 4">ATCC 700731</strain>
    </source>
</reference>
<sequence>MKPRIAPDVPRRYTRLSFAEREEIALAVAAQEPIRSIAARLGRAPSTISREIKRNSSHGRNKYRPQFRFGAPWRGGPLRRPHYYPSAAQGRAQRNAQRRHQRKLAANSRLHAQVQTWLEDFYSPQQIVSQLRVEFPDDLEMRVSHETIYQSIYVQGKGNLRRELHACLRTGRALRHPQRRAGERRGRIPGMVNISQRPAEALDRAIPGHWEGDLILGSIESASAIGTVVERSTRYAMLLHLPDNHTAEALQNAIVAKMSRLPAMLRKTLTWDQGKEMANHAQIATAIDLDIYFCDPHSPWQRGTNENTNGLLRQWFPKGTDLSVFPEDYLDYVAAKLNNRPRKTLGWKTPAQALDQLLSNPSDPAVALAP</sequence>
<dbReference type="InterPro" id="IPR051917">
    <property type="entry name" value="Transposase-Integrase"/>
</dbReference>
<dbReference type="EMBL" id="JAAXPJ010000031">
    <property type="protein sequence ID" value="NKZ15792.1"/>
    <property type="molecule type" value="Genomic_DNA"/>
</dbReference>
<dbReference type="InterPro" id="IPR053392">
    <property type="entry name" value="Transposase_IS30-like"/>
</dbReference>
<organism evidence="3 4">
    <name type="scientific">Mycolicibacterium septicum DSM 44393</name>
    <dbReference type="NCBI Taxonomy" id="1341646"/>
    <lineage>
        <taxon>Bacteria</taxon>
        <taxon>Bacillati</taxon>
        <taxon>Actinomycetota</taxon>
        <taxon>Actinomycetes</taxon>
        <taxon>Mycobacteriales</taxon>
        <taxon>Mycobacteriaceae</taxon>
        <taxon>Mycolicibacterium</taxon>
    </lineage>
</organism>
<gene>
    <name evidence="3" type="ORF">HGA11_33010</name>
</gene>
<evidence type="ECO:0000313" key="3">
    <source>
        <dbReference type="EMBL" id="NKZ15792.1"/>
    </source>
</evidence>
<dbReference type="PROSITE" id="PS50994">
    <property type="entry name" value="INTEGRASE"/>
    <property type="match status" value="1"/>
</dbReference>
<dbReference type="GO" id="GO:0015074">
    <property type="term" value="P:DNA integration"/>
    <property type="evidence" value="ECO:0007669"/>
    <property type="project" value="InterPro"/>
</dbReference>
<dbReference type="GO" id="GO:0032196">
    <property type="term" value="P:transposition"/>
    <property type="evidence" value="ECO:0007669"/>
    <property type="project" value="TreeGrafter"/>
</dbReference>
<dbReference type="GO" id="GO:0005829">
    <property type="term" value="C:cytosol"/>
    <property type="evidence" value="ECO:0007669"/>
    <property type="project" value="TreeGrafter"/>
</dbReference>
<dbReference type="Pfam" id="PF13936">
    <property type="entry name" value="HTH_38"/>
    <property type="match status" value="1"/>
</dbReference>
<dbReference type="InterPro" id="IPR025246">
    <property type="entry name" value="IS30-like_HTH"/>
</dbReference>
<feature type="domain" description="Integrase catalytic" evidence="2">
    <location>
        <begin position="194"/>
        <end position="358"/>
    </location>
</feature>
<dbReference type="GO" id="GO:0003676">
    <property type="term" value="F:nucleic acid binding"/>
    <property type="evidence" value="ECO:0007669"/>
    <property type="project" value="InterPro"/>
</dbReference>
<dbReference type="InterPro" id="IPR001584">
    <property type="entry name" value="Integrase_cat-core"/>
</dbReference>
<name>A0A7X6MZ52_9MYCO</name>
<accession>A0A7X6MZ52</accession>
<evidence type="ECO:0000259" key="2">
    <source>
        <dbReference type="PROSITE" id="PS50994"/>
    </source>
</evidence>